<sequence length="91" mass="9807">MYTGSLEAGGLGSQEACLAVILLMMSAWLSGQAGAGQSPSLAVRVVIIVFLPILVSLDFDFGPVLQRLYPFLVLSFQLHLFLDVPDLNQEP</sequence>
<keyword evidence="1" id="KW-0812">Transmembrane</keyword>
<gene>
    <name evidence="2" type="primary">BQ5605_C002g01233</name>
    <name evidence="2" type="ORF">BQ5605_C002G01233</name>
</gene>
<protein>
    <submittedName>
        <fullName evidence="2">BQ5605_C002g01233 protein</fullName>
    </submittedName>
</protein>
<evidence type="ECO:0000313" key="3">
    <source>
        <dbReference type="Proteomes" id="UP000249464"/>
    </source>
</evidence>
<dbReference type="EMBL" id="FQNC01000041">
    <property type="protein sequence ID" value="SGY31474.1"/>
    <property type="molecule type" value="Genomic_DNA"/>
</dbReference>
<reference evidence="2 3" key="1">
    <citation type="submission" date="2016-11" db="EMBL/GenBank/DDBJ databases">
        <authorList>
            <person name="Jaros S."/>
            <person name="Januszkiewicz K."/>
            <person name="Wedrychowicz H."/>
        </authorList>
    </citation>
    <scope>NUCLEOTIDE SEQUENCE [LARGE SCALE GENOMIC DNA]</scope>
</reference>
<feature type="transmembrane region" description="Helical" evidence="1">
    <location>
        <begin position="12"/>
        <end position="29"/>
    </location>
</feature>
<dbReference type="Proteomes" id="UP000249464">
    <property type="component" value="Unassembled WGS sequence"/>
</dbReference>
<feature type="transmembrane region" description="Helical" evidence="1">
    <location>
        <begin position="41"/>
        <end position="59"/>
    </location>
</feature>
<evidence type="ECO:0000313" key="2">
    <source>
        <dbReference type="EMBL" id="SGY31474.1"/>
    </source>
</evidence>
<keyword evidence="1" id="KW-0472">Membrane</keyword>
<evidence type="ECO:0000256" key="1">
    <source>
        <dbReference type="SAM" id="Phobius"/>
    </source>
</evidence>
<proteinExistence type="predicted"/>
<name>A0A2X0LY96_9BASI</name>
<dbReference type="AlphaFoldDB" id="A0A2X0LY96"/>
<accession>A0A2X0LY96</accession>
<organism evidence="2 3">
    <name type="scientific">Microbotryum silenes-dioicae</name>
    <dbReference type="NCBI Taxonomy" id="796604"/>
    <lineage>
        <taxon>Eukaryota</taxon>
        <taxon>Fungi</taxon>
        <taxon>Dikarya</taxon>
        <taxon>Basidiomycota</taxon>
        <taxon>Pucciniomycotina</taxon>
        <taxon>Microbotryomycetes</taxon>
        <taxon>Microbotryales</taxon>
        <taxon>Microbotryaceae</taxon>
        <taxon>Microbotryum</taxon>
    </lineage>
</organism>
<keyword evidence="3" id="KW-1185">Reference proteome</keyword>
<keyword evidence="1" id="KW-1133">Transmembrane helix</keyword>